<evidence type="ECO:0000256" key="13">
    <source>
        <dbReference type="ARBA" id="ARBA00023316"/>
    </source>
</evidence>
<reference evidence="16 17" key="1">
    <citation type="submission" date="2015-03" db="EMBL/GenBank/DDBJ databases">
        <title>Genome Sequence of Kiloniella spongiae MEBiC09566, isolated from a marine sponge.</title>
        <authorList>
            <person name="Shao Z."/>
            <person name="Wang L."/>
            <person name="Li X."/>
        </authorList>
    </citation>
    <scope>NUCLEOTIDE SEQUENCE [LARGE SCALE GENOMIC DNA]</scope>
    <source>
        <strain evidence="16 17">MEBiC09566</strain>
    </source>
</reference>
<dbReference type="GO" id="GO:0071555">
    <property type="term" value="P:cell wall organization"/>
    <property type="evidence" value="ECO:0007669"/>
    <property type="project" value="UniProtKB-KW"/>
</dbReference>
<evidence type="ECO:0000313" key="17">
    <source>
        <dbReference type="Proteomes" id="UP000035444"/>
    </source>
</evidence>
<proteinExistence type="predicted"/>
<dbReference type="PANTHER" id="PTHR30627">
    <property type="entry name" value="PEPTIDOGLYCAN D,D-TRANSPEPTIDASE"/>
    <property type="match status" value="1"/>
</dbReference>
<dbReference type="InterPro" id="IPR036138">
    <property type="entry name" value="PBP_dimer_sf"/>
</dbReference>
<keyword evidence="6" id="KW-0645">Protease</keyword>
<keyword evidence="11" id="KW-1133">Transmembrane helix</keyword>
<organism evidence="16 17">
    <name type="scientific">Kiloniella spongiae</name>
    <dbReference type="NCBI Taxonomy" id="1489064"/>
    <lineage>
        <taxon>Bacteria</taxon>
        <taxon>Pseudomonadati</taxon>
        <taxon>Pseudomonadota</taxon>
        <taxon>Alphaproteobacteria</taxon>
        <taxon>Rhodospirillales</taxon>
        <taxon>Kiloniellaceae</taxon>
        <taxon>Kiloniella</taxon>
    </lineage>
</organism>
<evidence type="ECO:0000256" key="11">
    <source>
        <dbReference type="ARBA" id="ARBA00022989"/>
    </source>
</evidence>
<dbReference type="InterPro" id="IPR001460">
    <property type="entry name" value="PCN-bd_Tpept"/>
</dbReference>
<evidence type="ECO:0000259" key="14">
    <source>
        <dbReference type="Pfam" id="PF00905"/>
    </source>
</evidence>
<dbReference type="Gene3D" id="3.40.710.10">
    <property type="entry name" value="DD-peptidase/beta-lactamase superfamily"/>
    <property type="match status" value="1"/>
</dbReference>
<keyword evidence="12" id="KW-0472">Membrane</keyword>
<name>A0A0H2MZF4_9PROT</name>
<dbReference type="Pfam" id="PF00905">
    <property type="entry name" value="Transpeptidase"/>
    <property type="match status" value="1"/>
</dbReference>
<dbReference type="Gene3D" id="3.90.1310.10">
    <property type="entry name" value="Penicillin-binding protein 2a (Domain 2)"/>
    <property type="match status" value="1"/>
</dbReference>
<keyword evidence="5" id="KW-0121">Carboxypeptidase</keyword>
<dbReference type="SUPFAM" id="SSF56519">
    <property type="entry name" value="Penicillin binding protein dimerisation domain"/>
    <property type="match status" value="1"/>
</dbReference>
<evidence type="ECO:0000256" key="9">
    <source>
        <dbReference type="ARBA" id="ARBA00022960"/>
    </source>
</evidence>
<comment type="subcellular location">
    <subcellularLocation>
        <location evidence="2">Cell membrane</location>
    </subcellularLocation>
    <subcellularLocation>
        <location evidence="1">Membrane</location>
        <topology evidence="1">Single-pass membrane protein</topology>
    </subcellularLocation>
</comment>
<keyword evidence="10" id="KW-0573">Peptidoglycan synthesis</keyword>
<keyword evidence="8" id="KW-0378">Hydrolase</keyword>
<evidence type="ECO:0000256" key="2">
    <source>
        <dbReference type="ARBA" id="ARBA00004236"/>
    </source>
</evidence>
<dbReference type="NCBIfam" id="TIGR03423">
    <property type="entry name" value="pbp2_mrdA"/>
    <property type="match status" value="1"/>
</dbReference>
<evidence type="ECO:0000259" key="15">
    <source>
        <dbReference type="Pfam" id="PF03717"/>
    </source>
</evidence>
<dbReference type="GO" id="GO:0071972">
    <property type="term" value="F:peptidoglycan L,D-transpeptidase activity"/>
    <property type="evidence" value="ECO:0007669"/>
    <property type="project" value="TreeGrafter"/>
</dbReference>
<keyword evidence="13" id="KW-0961">Cell wall biogenesis/degradation</keyword>
<keyword evidence="7" id="KW-0812">Transmembrane</keyword>
<sequence>MPMVHEDQDRHKGFTRRILMLSCGKAALLSALVGRMYYLQVIEAEKYKTLAEDNRVNLRLLPPRRGNILDRFGVEVANNQQNFRVVVVKEQTPDLMATLDALSKLIKLSEHDYKRILRDVKRKRGFVPVTVKDNLSWDQVSSIEVNSADLPGASIEVGETRFYPYGANMSHILGYVAAVSEKELTGDPLLELPGFRIGKSGIEKYHDSDMRGQAGTSEFEVNAYGRVIRELARNEGGSGREMILTVDAGLQTFVQQRLMSELSAASVVIDIQNGDVLAMGSVPGYDPSAFNLGLSNKQWNGLINNPYTPLSNKAIAGTYAPGSTFKMVVALAAMKEGIGAFSHTAYCPGFMKLGNARFHCWKRGGHGTVNLIEGLQHSCDIYFYDVARRIGVDKIAEMANKFGLGEKVGIDLPGERSGVIPTKAWKEANIGEPWQGGETLVTSIGQGFVLATPLQLGVMTARIASGGKKVIPRLARGYREGEKTVAYPVPEFEDLGIPPEHMKMIYQGMDAVSNNPRGTAYKYRIKDEGWELAGKTGTAQVRRITLAERQAGIFKNEDLPWRRRDHGLFVAYAPVDNPRYACAVIVEHGGGSKSAAPIARDILQETQRRDPARTPAVPLEQSAEITNLVGES</sequence>
<accession>A0A0H2MZF4</accession>
<dbReference type="GO" id="GO:0008360">
    <property type="term" value="P:regulation of cell shape"/>
    <property type="evidence" value="ECO:0007669"/>
    <property type="project" value="UniProtKB-KW"/>
</dbReference>
<protein>
    <submittedName>
        <fullName evidence="16">Penicillin-binding protein</fullName>
    </submittedName>
</protein>
<dbReference type="GO" id="GO:0008658">
    <property type="term" value="F:penicillin binding"/>
    <property type="evidence" value="ECO:0007669"/>
    <property type="project" value="InterPro"/>
</dbReference>
<dbReference type="STRING" id="1489064.WH96_00395"/>
<evidence type="ECO:0000256" key="8">
    <source>
        <dbReference type="ARBA" id="ARBA00022801"/>
    </source>
</evidence>
<dbReference type="GO" id="GO:0006508">
    <property type="term" value="P:proteolysis"/>
    <property type="evidence" value="ECO:0007669"/>
    <property type="project" value="UniProtKB-KW"/>
</dbReference>
<dbReference type="Proteomes" id="UP000035444">
    <property type="component" value="Unassembled WGS sequence"/>
</dbReference>
<evidence type="ECO:0000256" key="7">
    <source>
        <dbReference type="ARBA" id="ARBA00022692"/>
    </source>
</evidence>
<keyword evidence="3" id="KW-1003">Cell membrane</keyword>
<dbReference type="Pfam" id="PF03717">
    <property type="entry name" value="PBP_dimer"/>
    <property type="match status" value="1"/>
</dbReference>
<keyword evidence="4" id="KW-0997">Cell inner membrane</keyword>
<gene>
    <name evidence="16" type="ORF">WH96_00395</name>
</gene>
<dbReference type="InterPro" id="IPR005311">
    <property type="entry name" value="PBP_dimer"/>
</dbReference>
<evidence type="ECO:0000313" key="16">
    <source>
        <dbReference type="EMBL" id="KLN62045.1"/>
    </source>
</evidence>
<evidence type="ECO:0000256" key="12">
    <source>
        <dbReference type="ARBA" id="ARBA00023136"/>
    </source>
</evidence>
<dbReference type="GO" id="GO:0005886">
    <property type="term" value="C:plasma membrane"/>
    <property type="evidence" value="ECO:0007669"/>
    <property type="project" value="UniProtKB-SubCell"/>
</dbReference>
<comment type="caution">
    <text evidence="16">The sequence shown here is derived from an EMBL/GenBank/DDBJ whole genome shotgun (WGS) entry which is preliminary data.</text>
</comment>
<dbReference type="InterPro" id="IPR017790">
    <property type="entry name" value="Penicillin-binding_protein_2"/>
</dbReference>
<dbReference type="GO" id="GO:0009252">
    <property type="term" value="P:peptidoglycan biosynthetic process"/>
    <property type="evidence" value="ECO:0007669"/>
    <property type="project" value="UniProtKB-KW"/>
</dbReference>
<dbReference type="SUPFAM" id="SSF56601">
    <property type="entry name" value="beta-lactamase/transpeptidase-like"/>
    <property type="match status" value="1"/>
</dbReference>
<dbReference type="RefSeq" id="WP_047762175.1">
    <property type="nucleotide sequence ID" value="NZ_LAQL01000002.1"/>
</dbReference>
<dbReference type="PANTHER" id="PTHR30627:SF2">
    <property type="entry name" value="PEPTIDOGLYCAN D,D-TRANSPEPTIDASE MRDA"/>
    <property type="match status" value="1"/>
</dbReference>
<feature type="domain" description="Penicillin-binding protein transpeptidase" evidence="14">
    <location>
        <begin position="266"/>
        <end position="604"/>
    </location>
</feature>
<dbReference type="GO" id="GO:0009002">
    <property type="term" value="F:serine-type D-Ala-D-Ala carboxypeptidase activity"/>
    <property type="evidence" value="ECO:0007669"/>
    <property type="project" value="InterPro"/>
</dbReference>
<dbReference type="OrthoDB" id="9766847at2"/>
<keyword evidence="9" id="KW-0133">Cell shape</keyword>
<dbReference type="InterPro" id="IPR050515">
    <property type="entry name" value="Beta-lactam/transpept"/>
</dbReference>
<evidence type="ECO:0000256" key="6">
    <source>
        <dbReference type="ARBA" id="ARBA00022670"/>
    </source>
</evidence>
<evidence type="ECO:0000256" key="1">
    <source>
        <dbReference type="ARBA" id="ARBA00004167"/>
    </source>
</evidence>
<dbReference type="AlphaFoldDB" id="A0A0H2MZF4"/>
<evidence type="ECO:0000256" key="10">
    <source>
        <dbReference type="ARBA" id="ARBA00022984"/>
    </source>
</evidence>
<evidence type="ECO:0000256" key="3">
    <source>
        <dbReference type="ARBA" id="ARBA00022475"/>
    </source>
</evidence>
<keyword evidence="17" id="KW-1185">Reference proteome</keyword>
<evidence type="ECO:0000256" key="4">
    <source>
        <dbReference type="ARBA" id="ARBA00022519"/>
    </source>
</evidence>
<dbReference type="Gene3D" id="3.30.1390.30">
    <property type="entry name" value="Penicillin-binding protein 2a, domain 3"/>
    <property type="match status" value="1"/>
</dbReference>
<dbReference type="EMBL" id="LAQL01000002">
    <property type="protein sequence ID" value="KLN62045.1"/>
    <property type="molecule type" value="Genomic_DNA"/>
</dbReference>
<dbReference type="PATRIC" id="fig|1489064.4.peg.990"/>
<feature type="domain" description="Penicillin-binding protein dimerisation" evidence="15">
    <location>
        <begin position="62"/>
        <end position="231"/>
    </location>
</feature>
<evidence type="ECO:0000256" key="5">
    <source>
        <dbReference type="ARBA" id="ARBA00022645"/>
    </source>
</evidence>
<dbReference type="InterPro" id="IPR012338">
    <property type="entry name" value="Beta-lactam/transpept-like"/>
</dbReference>